<evidence type="ECO:0000256" key="1">
    <source>
        <dbReference type="SAM" id="Phobius"/>
    </source>
</evidence>
<dbReference type="Proteomes" id="UP001227192">
    <property type="component" value="Unassembled WGS sequence"/>
</dbReference>
<reference evidence="2" key="2">
    <citation type="journal article" date="2016" name="Fungal Biol.">
        <title>Ochratoxin A production by Penicillium thymicola.</title>
        <authorList>
            <person name="Nguyen H.D.T."/>
            <person name="McMullin D.R."/>
            <person name="Ponomareva E."/>
            <person name="Riley R."/>
            <person name="Pomraning K.R."/>
            <person name="Baker S.E."/>
            <person name="Seifert K.A."/>
        </authorList>
    </citation>
    <scope>NUCLEOTIDE SEQUENCE</scope>
    <source>
        <strain evidence="2">DAOM 180753</strain>
    </source>
</reference>
<sequence length="97" mass="10901">MEQLSGCSGQVGIVLGAAELYNTRLVTSTAPLSFFMLVPVIVWLRLLILSQTALQVIGQYQHLSESNSQYYFQPYVSSWPIVKFKHGPLLAWQAWLA</sequence>
<keyword evidence="1" id="KW-1133">Transmembrane helix</keyword>
<name>A0AAI9X6Z0_PENTH</name>
<keyword evidence="1" id="KW-0812">Transmembrane</keyword>
<feature type="transmembrane region" description="Helical" evidence="1">
    <location>
        <begin position="30"/>
        <end position="48"/>
    </location>
</feature>
<proteinExistence type="predicted"/>
<accession>A0AAI9X6Z0</accession>
<protein>
    <submittedName>
        <fullName evidence="2">Uncharacterized protein</fullName>
    </submittedName>
</protein>
<reference evidence="2" key="1">
    <citation type="submission" date="2015-06" db="EMBL/GenBank/DDBJ databases">
        <authorList>
            <person name="Nguyen H."/>
        </authorList>
    </citation>
    <scope>NUCLEOTIDE SEQUENCE</scope>
    <source>
        <strain evidence="2">DAOM 180753</strain>
    </source>
</reference>
<comment type="caution">
    <text evidence="2">The sequence shown here is derived from an EMBL/GenBank/DDBJ whole genome shotgun (WGS) entry which is preliminary data.</text>
</comment>
<evidence type="ECO:0000313" key="2">
    <source>
        <dbReference type="EMBL" id="KAJ9485473.1"/>
    </source>
</evidence>
<organism evidence="2 3">
    <name type="scientific">Penicillium thymicola</name>
    <dbReference type="NCBI Taxonomy" id="293382"/>
    <lineage>
        <taxon>Eukaryota</taxon>
        <taxon>Fungi</taxon>
        <taxon>Dikarya</taxon>
        <taxon>Ascomycota</taxon>
        <taxon>Pezizomycotina</taxon>
        <taxon>Eurotiomycetes</taxon>
        <taxon>Eurotiomycetidae</taxon>
        <taxon>Eurotiales</taxon>
        <taxon>Aspergillaceae</taxon>
        <taxon>Penicillium</taxon>
    </lineage>
</organism>
<dbReference type="EMBL" id="LACB01000264">
    <property type="protein sequence ID" value="KAJ9485473.1"/>
    <property type="molecule type" value="Genomic_DNA"/>
</dbReference>
<dbReference type="AlphaFoldDB" id="A0AAI9X6Z0"/>
<gene>
    <name evidence="2" type="ORF">VN97_g7873</name>
</gene>
<evidence type="ECO:0000313" key="3">
    <source>
        <dbReference type="Proteomes" id="UP001227192"/>
    </source>
</evidence>
<keyword evidence="3" id="KW-1185">Reference proteome</keyword>
<keyword evidence="1" id="KW-0472">Membrane</keyword>